<protein>
    <submittedName>
        <fullName evidence="3">Uncharacterized protein LOC111281586</fullName>
    </submittedName>
</protein>
<proteinExistence type="predicted"/>
<evidence type="ECO:0000313" key="2">
    <source>
        <dbReference type="Proteomes" id="UP000515121"/>
    </source>
</evidence>
<dbReference type="Pfam" id="PF13456">
    <property type="entry name" value="RVT_3"/>
    <property type="match status" value="1"/>
</dbReference>
<dbReference type="RefSeq" id="XP_022725032.1">
    <property type="nucleotide sequence ID" value="XM_022869297.1"/>
</dbReference>
<dbReference type="InterPro" id="IPR036397">
    <property type="entry name" value="RNaseH_sf"/>
</dbReference>
<dbReference type="OrthoDB" id="1300861at2759"/>
<accession>A0A6P5XBP1</accession>
<dbReference type="Gene3D" id="3.30.420.10">
    <property type="entry name" value="Ribonuclease H-like superfamily/Ribonuclease H"/>
    <property type="match status" value="2"/>
</dbReference>
<dbReference type="GO" id="GO:0003676">
    <property type="term" value="F:nucleic acid binding"/>
    <property type="evidence" value="ECO:0007669"/>
    <property type="project" value="InterPro"/>
</dbReference>
<dbReference type="GO" id="GO:0004523">
    <property type="term" value="F:RNA-DNA hybrid ribonuclease activity"/>
    <property type="evidence" value="ECO:0007669"/>
    <property type="project" value="InterPro"/>
</dbReference>
<dbReference type="AlphaFoldDB" id="A0A6P5XBP1"/>
<dbReference type="GeneID" id="111281586"/>
<evidence type="ECO:0000313" key="3">
    <source>
        <dbReference type="RefSeq" id="XP_022725032.1"/>
    </source>
</evidence>
<reference evidence="3" key="1">
    <citation type="submission" date="2025-08" db="UniProtKB">
        <authorList>
            <consortium name="RefSeq"/>
        </authorList>
    </citation>
    <scope>IDENTIFICATION</scope>
    <source>
        <tissue evidence="3">Fruit stalk</tissue>
    </source>
</reference>
<organism evidence="2 3">
    <name type="scientific">Durio zibethinus</name>
    <name type="common">Durian</name>
    <dbReference type="NCBI Taxonomy" id="66656"/>
    <lineage>
        <taxon>Eukaryota</taxon>
        <taxon>Viridiplantae</taxon>
        <taxon>Streptophyta</taxon>
        <taxon>Embryophyta</taxon>
        <taxon>Tracheophyta</taxon>
        <taxon>Spermatophyta</taxon>
        <taxon>Magnoliopsida</taxon>
        <taxon>eudicotyledons</taxon>
        <taxon>Gunneridae</taxon>
        <taxon>Pentapetalae</taxon>
        <taxon>rosids</taxon>
        <taxon>malvids</taxon>
        <taxon>Malvales</taxon>
        <taxon>Malvaceae</taxon>
        <taxon>Helicteroideae</taxon>
        <taxon>Durio</taxon>
    </lineage>
</organism>
<dbReference type="InterPro" id="IPR012337">
    <property type="entry name" value="RNaseH-like_sf"/>
</dbReference>
<dbReference type="KEGG" id="dzi:111281586"/>
<dbReference type="PANTHER" id="PTHR48475">
    <property type="entry name" value="RIBONUCLEASE H"/>
    <property type="match status" value="1"/>
</dbReference>
<dbReference type="PANTHER" id="PTHR48475:SF1">
    <property type="entry name" value="RNASE H TYPE-1 DOMAIN-CONTAINING PROTEIN"/>
    <property type="match status" value="1"/>
</dbReference>
<feature type="domain" description="RNase H type-1" evidence="1">
    <location>
        <begin position="107"/>
        <end position="186"/>
    </location>
</feature>
<dbReference type="Proteomes" id="UP000515121">
    <property type="component" value="Unplaced"/>
</dbReference>
<dbReference type="InterPro" id="IPR002156">
    <property type="entry name" value="RNaseH_domain"/>
</dbReference>
<keyword evidence="2" id="KW-1185">Reference proteome</keyword>
<gene>
    <name evidence="3" type="primary">LOC111281586</name>
</gene>
<dbReference type="SUPFAM" id="SSF53098">
    <property type="entry name" value="Ribonuclease H-like"/>
    <property type="match status" value="1"/>
</dbReference>
<name>A0A6P5XBP1_DURZI</name>
<evidence type="ECO:0000259" key="1">
    <source>
        <dbReference type="Pfam" id="PF13456"/>
    </source>
</evidence>
<sequence length="244" mass="28516">MVYYTTWLIAKLDLIKYIFKKPSLSRRITRWLVMLSEYDIVYVSQKAIKGNVLFKFLADRATNDYEPMKLDFSDKELMTILELEKDNDEEEIWRMYFDRATNAIGYGIGAVLISPREHYYPVIARLNFNYTNNVAKYNACVMGLHATLHKKVKTLRVFRDSALVIYQLKGTFEAKKIIEEVHNDACDAHANWHIMARQVIREMDVIGPITPKASNGNRFIFVMIDYFTKWVKATSFITVTRSVV</sequence>